<dbReference type="InterPro" id="IPR037464">
    <property type="entry name" value="Taspase1"/>
</dbReference>
<dbReference type="GO" id="GO:0005737">
    <property type="term" value="C:cytoplasm"/>
    <property type="evidence" value="ECO:0007669"/>
    <property type="project" value="TreeGrafter"/>
</dbReference>
<feature type="non-terminal residue" evidence="2">
    <location>
        <position position="1"/>
    </location>
</feature>
<protein>
    <recommendedName>
        <fullName evidence="4">Threonine aspartase</fullName>
    </recommendedName>
</protein>
<dbReference type="SUPFAM" id="SSF56235">
    <property type="entry name" value="N-terminal nucleophile aminohydrolases (Ntn hydrolases)"/>
    <property type="match status" value="1"/>
</dbReference>
<dbReference type="InterPro" id="IPR029055">
    <property type="entry name" value="Ntn_hydrolases_N"/>
</dbReference>
<dbReference type="OrthoDB" id="782915at2759"/>
<keyword evidence="3" id="KW-1185">Reference proteome</keyword>
<dbReference type="InterPro" id="IPR000246">
    <property type="entry name" value="Peptidase_T2"/>
</dbReference>
<dbReference type="GO" id="GO:0004298">
    <property type="term" value="F:threonine-type endopeptidase activity"/>
    <property type="evidence" value="ECO:0007669"/>
    <property type="project" value="InterPro"/>
</dbReference>
<evidence type="ECO:0000256" key="1">
    <source>
        <dbReference type="ARBA" id="ARBA00011601"/>
    </source>
</evidence>
<comment type="caution">
    <text evidence="2">The sequence shown here is derived from an EMBL/GenBank/DDBJ whole genome shotgun (WGS) entry which is preliminary data.</text>
</comment>
<organism evidence="2 3">
    <name type="scientific">Colocasia esculenta</name>
    <name type="common">Wild taro</name>
    <name type="synonym">Arum esculentum</name>
    <dbReference type="NCBI Taxonomy" id="4460"/>
    <lineage>
        <taxon>Eukaryota</taxon>
        <taxon>Viridiplantae</taxon>
        <taxon>Streptophyta</taxon>
        <taxon>Embryophyta</taxon>
        <taxon>Tracheophyta</taxon>
        <taxon>Spermatophyta</taxon>
        <taxon>Magnoliopsida</taxon>
        <taxon>Liliopsida</taxon>
        <taxon>Araceae</taxon>
        <taxon>Aroideae</taxon>
        <taxon>Colocasieae</taxon>
        <taxon>Colocasia</taxon>
    </lineage>
</organism>
<dbReference type="PANTHER" id="PTHR10188">
    <property type="entry name" value="L-ASPARAGINASE"/>
    <property type="match status" value="1"/>
</dbReference>
<evidence type="ECO:0000313" key="2">
    <source>
        <dbReference type="EMBL" id="MQM23952.1"/>
    </source>
</evidence>
<accession>A0A843XY62</accession>
<dbReference type="GO" id="GO:0051604">
    <property type="term" value="P:protein maturation"/>
    <property type="evidence" value="ECO:0007669"/>
    <property type="project" value="TreeGrafter"/>
</dbReference>
<dbReference type="AlphaFoldDB" id="A0A843XY62"/>
<reference evidence="2" key="1">
    <citation type="submission" date="2017-07" db="EMBL/GenBank/DDBJ databases">
        <title>Taro Niue Genome Assembly and Annotation.</title>
        <authorList>
            <person name="Atibalentja N."/>
            <person name="Keating K."/>
            <person name="Fields C.J."/>
        </authorList>
    </citation>
    <scope>NUCLEOTIDE SEQUENCE</scope>
    <source>
        <strain evidence="2">Niue_2</strain>
        <tissue evidence="2">Leaf</tissue>
    </source>
</reference>
<dbReference type="CDD" id="cd04514">
    <property type="entry name" value="Taspase1_like"/>
    <property type="match status" value="1"/>
</dbReference>
<gene>
    <name evidence="2" type="ORF">Taro_057022</name>
</gene>
<dbReference type="PANTHER" id="PTHR10188:SF8">
    <property type="entry name" value="THREONINE ASPARTASE 1"/>
    <property type="match status" value="1"/>
</dbReference>
<comment type="subunit">
    <text evidence="1">Heterotetramer of two alpha and two beta chains arranged as a dimer of alpha/beta heterodimers.</text>
</comment>
<dbReference type="EMBL" id="NMUH01018813">
    <property type="protein sequence ID" value="MQM23952.1"/>
    <property type="molecule type" value="Genomic_DNA"/>
</dbReference>
<name>A0A843XY62_COLES</name>
<evidence type="ECO:0000313" key="3">
    <source>
        <dbReference type="Proteomes" id="UP000652761"/>
    </source>
</evidence>
<sequence length="226" mass="24000">MVGEVDKGPRFFVAVHVGAGFHSHANEKAFRKAMKRACLAAAAVLRKGLGGCVDAVSAAIQVLEDDPITNAGRGSNLTEAGHVECDASIIDGLSGSFGAVGAVPGVQNAIKIATCLLKEQLRGSSLLGRLPPMFLVGEGAREWGKSKGVSSPGTISEAEAELITERTKAQWLTYRKMLDDAKDKIGSADVEPPVDPSESEMLQMAWNKCSRPVPFGKLRCKRKKLI</sequence>
<dbReference type="Proteomes" id="UP000652761">
    <property type="component" value="Unassembled WGS sequence"/>
</dbReference>
<proteinExistence type="predicted"/>
<evidence type="ECO:0008006" key="4">
    <source>
        <dbReference type="Google" id="ProtNLM"/>
    </source>
</evidence>
<dbReference type="Pfam" id="PF01112">
    <property type="entry name" value="Asparaginase_2"/>
    <property type="match status" value="1"/>
</dbReference>